<reference evidence="2 3" key="1">
    <citation type="journal article" date="2023" name="BMC Biotechnol.">
        <title>Vitis rotundifolia cv Carlos genome sequencing.</title>
        <authorList>
            <person name="Huff M."/>
            <person name="Hulse-Kemp A."/>
            <person name="Scheffler B."/>
            <person name="Youngblood R."/>
            <person name="Simpson S."/>
            <person name="Babiker E."/>
            <person name="Staton M."/>
        </authorList>
    </citation>
    <scope>NUCLEOTIDE SEQUENCE [LARGE SCALE GENOMIC DNA]</scope>
    <source>
        <tissue evidence="2">Leaf</tissue>
    </source>
</reference>
<dbReference type="EMBL" id="JARBHA010000018">
    <property type="protein sequence ID" value="KAJ9674431.1"/>
    <property type="molecule type" value="Genomic_DNA"/>
</dbReference>
<dbReference type="AlphaFoldDB" id="A0AA38YPU3"/>
<name>A0AA38YPU3_VITRO</name>
<dbReference type="InterPro" id="IPR002048">
    <property type="entry name" value="EF_hand_dom"/>
</dbReference>
<gene>
    <name evidence="2" type="ORF">PVL29_023775</name>
</gene>
<dbReference type="SUPFAM" id="SSF47473">
    <property type="entry name" value="EF-hand"/>
    <property type="match status" value="1"/>
</dbReference>
<dbReference type="Proteomes" id="UP001168098">
    <property type="component" value="Unassembled WGS sequence"/>
</dbReference>
<evidence type="ECO:0000313" key="3">
    <source>
        <dbReference type="Proteomes" id="UP001168098"/>
    </source>
</evidence>
<evidence type="ECO:0000313" key="2">
    <source>
        <dbReference type="EMBL" id="KAJ9674431.1"/>
    </source>
</evidence>
<dbReference type="Gene3D" id="1.10.238.10">
    <property type="entry name" value="EF-hand"/>
    <property type="match status" value="1"/>
</dbReference>
<protein>
    <recommendedName>
        <fullName evidence="1">EF-hand domain-containing protein</fullName>
    </recommendedName>
</protein>
<dbReference type="GO" id="GO:0005509">
    <property type="term" value="F:calcium ion binding"/>
    <property type="evidence" value="ECO:0007669"/>
    <property type="project" value="InterPro"/>
</dbReference>
<accession>A0AA38YPU3</accession>
<feature type="domain" description="EF-hand" evidence="1">
    <location>
        <begin position="1"/>
        <end position="28"/>
    </location>
</feature>
<evidence type="ECO:0000259" key="1">
    <source>
        <dbReference type="PROSITE" id="PS50222"/>
    </source>
</evidence>
<sequence length="59" mass="6685">MFKQHNANGDGSLSLKEVTTAFRAHLSLIHANTNEDRKISSKEMETLINYTMSLGYQIK</sequence>
<proteinExistence type="predicted"/>
<organism evidence="2 3">
    <name type="scientific">Vitis rotundifolia</name>
    <name type="common">Muscadine grape</name>
    <dbReference type="NCBI Taxonomy" id="103349"/>
    <lineage>
        <taxon>Eukaryota</taxon>
        <taxon>Viridiplantae</taxon>
        <taxon>Streptophyta</taxon>
        <taxon>Embryophyta</taxon>
        <taxon>Tracheophyta</taxon>
        <taxon>Spermatophyta</taxon>
        <taxon>Magnoliopsida</taxon>
        <taxon>eudicotyledons</taxon>
        <taxon>Gunneridae</taxon>
        <taxon>Pentapetalae</taxon>
        <taxon>rosids</taxon>
        <taxon>Vitales</taxon>
        <taxon>Vitaceae</taxon>
        <taxon>Viteae</taxon>
        <taxon>Vitis</taxon>
    </lineage>
</organism>
<keyword evidence="3" id="KW-1185">Reference proteome</keyword>
<dbReference type="InterPro" id="IPR011992">
    <property type="entry name" value="EF-hand-dom_pair"/>
</dbReference>
<comment type="caution">
    <text evidence="2">The sequence shown here is derived from an EMBL/GenBank/DDBJ whole genome shotgun (WGS) entry which is preliminary data.</text>
</comment>
<dbReference type="PROSITE" id="PS50222">
    <property type="entry name" value="EF_HAND_2"/>
    <property type="match status" value="1"/>
</dbReference>